<dbReference type="STRING" id="68775.A0A5C3LX08"/>
<name>A0A5C3LX08_9AGAR</name>
<dbReference type="EC" id="1.14.99.56" evidence="1"/>
<reference evidence="3 4" key="1">
    <citation type="journal article" date="2019" name="Nat. Ecol. Evol.">
        <title>Megaphylogeny resolves global patterns of mushroom evolution.</title>
        <authorList>
            <person name="Varga T."/>
            <person name="Krizsan K."/>
            <person name="Foldi C."/>
            <person name="Dima B."/>
            <person name="Sanchez-Garcia M."/>
            <person name="Sanchez-Ramirez S."/>
            <person name="Szollosi G.J."/>
            <person name="Szarkandi J.G."/>
            <person name="Papp V."/>
            <person name="Albert L."/>
            <person name="Andreopoulos W."/>
            <person name="Angelini C."/>
            <person name="Antonin V."/>
            <person name="Barry K.W."/>
            <person name="Bougher N.L."/>
            <person name="Buchanan P."/>
            <person name="Buyck B."/>
            <person name="Bense V."/>
            <person name="Catcheside P."/>
            <person name="Chovatia M."/>
            <person name="Cooper J."/>
            <person name="Damon W."/>
            <person name="Desjardin D."/>
            <person name="Finy P."/>
            <person name="Geml J."/>
            <person name="Haridas S."/>
            <person name="Hughes K."/>
            <person name="Justo A."/>
            <person name="Karasinski D."/>
            <person name="Kautmanova I."/>
            <person name="Kiss B."/>
            <person name="Kocsube S."/>
            <person name="Kotiranta H."/>
            <person name="LaButti K.M."/>
            <person name="Lechner B.E."/>
            <person name="Liimatainen K."/>
            <person name="Lipzen A."/>
            <person name="Lukacs Z."/>
            <person name="Mihaltcheva S."/>
            <person name="Morgado L.N."/>
            <person name="Niskanen T."/>
            <person name="Noordeloos M.E."/>
            <person name="Ohm R.A."/>
            <person name="Ortiz-Santana B."/>
            <person name="Ovrebo C."/>
            <person name="Racz N."/>
            <person name="Riley R."/>
            <person name="Savchenko A."/>
            <person name="Shiryaev A."/>
            <person name="Soop K."/>
            <person name="Spirin V."/>
            <person name="Szebenyi C."/>
            <person name="Tomsovsky M."/>
            <person name="Tulloss R.E."/>
            <person name="Uehling J."/>
            <person name="Grigoriev I.V."/>
            <person name="Vagvolgyi C."/>
            <person name="Papp T."/>
            <person name="Martin F.M."/>
            <person name="Miettinen O."/>
            <person name="Hibbett D.S."/>
            <person name="Nagy L.G."/>
        </authorList>
    </citation>
    <scope>NUCLEOTIDE SEQUENCE [LARGE SCALE GENOMIC DNA]</scope>
    <source>
        <strain evidence="3 4">CBS 166.37</strain>
    </source>
</reference>
<dbReference type="Pfam" id="PF03443">
    <property type="entry name" value="AA9"/>
    <property type="match status" value="1"/>
</dbReference>
<keyword evidence="4" id="KW-1185">Reference proteome</keyword>
<keyword evidence="1" id="KW-0624">Polysaccharide degradation</keyword>
<dbReference type="InterPro" id="IPR005103">
    <property type="entry name" value="AA9_LPMO"/>
</dbReference>
<dbReference type="EMBL" id="ML213606">
    <property type="protein sequence ID" value="TFK37779.1"/>
    <property type="molecule type" value="Genomic_DNA"/>
</dbReference>
<dbReference type="Gene3D" id="2.70.50.70">
    <property type="match status" value="1"/>
</dbReference>
<keyword evidence="1" id="KW-0119">Carbohydrate metabolism</keyword>
<comment type="subcellular location">
    <subcellularLocation>
        <location evidence="1">Secreted</location>
    </subcellularLocation>
</comment>
<dbReference type="GO" id="GO:0008810">
    <property type="term" value="F:cellulase activity"/>
    <property type="evidence" value="ECO:0007669"/>
    <property type="project" value="UniProtKB-UniRule"/>
</dbReference>
<feature type="domain" description="Auxiliary Activity family 9 catalytic" evidence="2">
    <location>
        <begin position="16"/>
        <end position="70"/>
    </location>
</feature>
<dbReference type="GO" id="GO:0030248">
    <property type="term" value="F:cellulose binding"/>
    <property type="evidence" value="ECO:0007669"/>
    <property type="project" value="UniProtKB-UniRule"/>
</dbReference>
<sequence length="72" mass="7820">MRAELITAPYHHLPTSNLAPGNWLLRHDIIALLHLPTSFHGTEYYPACAQLKVGGSGTVAPRQSELVVFPSG</sequence>
<dbReference type="Proteomes" id="UP000308652">
    <property type="component" value="Unassembled WGS sequence"/>
</dbReference>
<accession>A0A5C3LX08</accession>
<dbReference type="GO" id="GO:0030245">
    <property type="term" value="P:cellulose catabolic process"/>
    <property type="evidence" value="ECO:0007669"/>
    <property type="project" value="UniProtKB-UniRule"/>
</dbReference>
<organism evidence="3 4">
    <name type="scientific">Crucibulum laeve</name>
    <dbReference type="NCBI Taxonomy" id="68775"/>
    <lineage>
        <taxon>Eukaryota</taxon>
        <taxon>Fungi</taxon>
        <taxon>Dikarya</taxon>
        <taxon>Basidiomycota</taxon>
        <taxon>Agaricomycotina</taxon>
        <taxon>Agaricomycetes</taxon>
        <taxon>Agaricomycetidae</taxon>
        <taxon>Agaricales</taxon>
        <taxon>Agaricineae</taxon>
        <taxon>Nidulariaceae</taxon>
        <taxon>Crucibulum</taxon>
    </lineage>
</organism>
<dbReference type="OrthoDB" id="4849160at2759"/>
<comment type="domain">
    <text evidence="1">Has a modular structure: an endo-beta-1,4-glucanase catalytic module at the N-terminus, a linker rich in serines and threonines, and a C-terminal carbohydrate-binding module (CBM).</text>
</comment>
<evidence type="ECO:0000313" key="3">
    <source>
        <dbReference type="EMBL" id="TFK37779.1"/>
    </source>
</evidence>
<dbReference type="GO" id="GO:0005576">
    <property type="term" value="C:extracellular region"/>
    <property type="evidence" value="ECO:0007669"/>
    <property type="project" value="UniProtKB-SubCell"/>
</dbReference>
<comment type="function">
    <text evidence="1">Lytic polysaccharide monooxygenase (LMPO) that depolymerizes crystalline and amorphous polysaccharides via the oxidation of scissile alpha- or beta-(1-4)-glycosidic bonds, yielding C1 and/or C4 oxidation products. Catalysis by LPMOs requires the reduction of the active-site copper from Cu(II) to Cu(I) by a reducing agent and H(2)O(2) or O(2) as a cosubstrate.</text>
</comment>
<keyword evidence="1" id="KW-0136">Cellulose degradation</keyword>
<evidence type="ECO:0000256" key="1">
    <source>
        <dbReference type="RuleBase" id="RU368122"/>
    </source>
</evidence>
<gene>
    <name evidence="3" type="ORF">BDQ12DRAFT_723859</name>
</gene>
<proteinExistence type="predicted"/>
<keyword evidence="1" id="KW-1015">Disulfide bond</keyword>
<evidence type="ECO:0000313" key="4">
    <source>
        <dbReference type="Proteomes" id="UP000308652"/>
    </source>
</evidence>
<keyword evidence="1" id="KW-0964">Secreted</keyword>
<evidence type="ECO:0000259" key="2">
    <source>
        <dbReference type="Pfam" id="PF03443"/>
    </source>
</evidence>
<protein>
    <recommendedName>
        <fullName evidence="1">AA9 family lytic polysaccharide monooxygenase</fullName>
        <ecNumber evidence="1">1.14.99.56</ecNumber>
    </recommendedName>
    <alternativeName>
        <fullName evidence="1">Endo-beta-1,4-glucanase</fullName>
    </alternativeName>
    <alternativeName>
        <fullName evidence="1">Glycosyl hydrolase 61 family protein</fullName>
    </alternativeName>
</protein>
<dbReference type="AlphaFoldDB" id="A0A5C3LX08"/>
<comment type="catalytic activity">
    <reaction evidence="1">
        <text>[(1-&gt;4)-beta-D-glucosyl]n+m + reduced acceptor + O2 = 4-dehydro-beta-D-glucosyl-[(1-&gt;4)-beta-D-glucosyl]n-1 + [(1-&gt;4)-beta-D-glucosyl]m + acceptor + H2O.</text>
        <dbReference type="EC" id="1.14.99.56"/>
    </reaction>
</comment>